<evidence type="ECO:0008006" key="4">
    <source>
        <dbReference type="Google" id="ProtNLM"/>
    </source>
</evidence>
<organism evidence="2 3">
    <name type="scientific">Aspergillus violaceofuscus (strain CBS 115571)</name>
    <dbReference type="NCBI Taxonomy" id="1450538"/>
    <lineage>
        <taxon>Eukaryota</taxon>
        <taxon>Fungi</taxon>
        <taxon>Dikarya</taxon>
        <taxon>Ascomycota</taxon>
        <taxon>Pezizomycotina</taxon>
        <taxon>Eurotiomycetes</taxon>
        <taxon>Eurotiomycetidae</taxon>
        <taxon>Eurotiales</taxon>
        <taxon>Aspergillaceae</taxon>
        <taxon>Aspergillus</taxon>
    </lineage>
</organism>
<reference evidence="2 3" key="1">
    <citation type="submission" date="2018-02" db="EMBL/GenBank/DDBJ databases">
        <title>The genomes of Aspergillus section Nigri reveals drivers in fungal speciation.</title>
        <authorList>
            <consortium name="DOE Joint Genome Institute"/>
            <person name="Vesth T.C."/>
            <person name="Nybo J."/>
            <person name="Theobald S."/>
            <person name="Brandl J."/>
            <person name="Frisvad J.C."/>
            <person name="Nielsen K.F."/>
            <person name="Lyhne E.K."/>
            <person name="Kogle M.E."/>
            <person name="Kuo A."/>
            <person name="Riley R."/>
            <person name="Clum A."/>
            <person name="Nolan M."/>
            <person name="Lipzen A."/>
            <person name="Salamov A."/>
            <person name="Henrissat B."/>
            <person name="Wiebenga A."/>
            <person name="De vries R.P."/>
            <person name="Grigoriev I.V."/>
            <person name="Mortensen U.H."/>
            <person name="Andersen M.R."/>
            <person name="Baker S.E."/>
        </authorList>
    </citation>
    <scope>NUCLEOTIDE SEQUENCE [LARGE SCALE GENOMIC DNA]</scope>
    <source>
        <strain evidence="2 3">CBS 115571</strain>
    </source>
</reference>
<evidence type="ECO:0000313" key="2">
    <source>
        <dbReference type="EMBL" id="PYI14582.1"/>
    </source>
</evidence>
<name>A0A2V5GYX8_ASPV1</name>
<protein>
    <recommendedName>
        <fullName evidence="4">Secreted protein</fullName>
    </recommendedName>
</protein>
<gene>
    <name evidence="2" type="ORF">BO99DRAFT_16570</name>
</gene>
<dbReference type="Proteomes" id="UP000249829">
    <property type="component" value="Unassembled WGS sequence"/>
</dbReference>
<keyword evidence="1" id="KW-0732">Signal</keyword>
<proteinExistence type="predicted"/>
<dbReference type="AlphaFoldDB" id="A0A2V5GYX8"/>
<evidence type="ECO:0000313" key="3">
    <source>
        <dbReference type="Proteomes" id="UP000249829"/>
    </source>
</evidence>
<sequence length="124" mass="14128">MHSRRHPYRLMWFWIFPEGICSLLSAKTLDLSRPRCCVAFPTFRSCNLISTIPSHSNLPFISLTIIVLSLSSRSISFRIYVGIQNYLGWSWVTCGRSHSLQLPMMPIDVTPTFLSSAVQSSSWS</sequence>
<feature type="chain" id="PRO_5016038644" description="Secreted protein" evidence="1">
    <location>
        <begin position="27"/>
        <end position="124"/>
    </location>
</feature>
<dbReference type="EMBL" id="KZ825208">
    <property type="protein sequence ID" value="PYI14582.1"/>
    <property type="molecule type" value="Genomic_DNA"/>
</dbReference>
<feature type="signal peptide" evidence="1">
    <location>
        <begin position="1"/>
        <end position="26"/>
    </location>
</feature>
<evidence type="ECO:0000256" key="1">
    <source>
        <dbReference type="SAM" id="SignalP"/>
    </source>
</evidence>
<accession>A0A2V5GYX8</accession>
<keyword evidence="3" id="KW-1185">Reference proteome</keyword>